<evidence type="ECO:0000313" key="2">
    <source>
        <dbReference type="Proteomes" id="UP000325155"/>
    </source>
</evidence>
<sequence>MKCKIIQLLSIICAANIRSSKDLFYKYMIKVDSYSSNYLKKVKTEAGYERYLSQKVKKKH</sequence>
<keyword evidence="2" id="KW-1185">Reference proteome</keyword>
<dbReference type="RefSeq" id="WP_148981052.1">
    <property type="nucleotide sequence ID" value="NZ_CP043315.1"/>
</dbReference>
<dbReference type="AlphaFoldDB" id="A0A5C0UDS1"/>
<gene>
    <name evidence="1" type="ORF">FZC35_02400</name>
</gene>
<reference evidence="1 2" key="1">
    <citation type="submission" date="2019-08" db="EMBL/GenBank/DDBJ databases">
        <title>Highly reduced genomes of protist endosymbionts show evolutionary convergence.</title>
        <authorList>
            <person name="George E."/>
            <person name="Husnik F."/>
            <person name="Tashyreva D."/>
            <person name="Prokopchuk G."/>
            <person name="Horak A."/>
            <person name="Kwong W.K."/>
            <person name="Lukes J."/>
            <person name="Keeling P.J."/>
        </authorList>
    </citation>
    <scope>NUCLEOTIDE SEQUENCE [LARGE SCALE GENOMIC DNA]</scope>
    <source>
        <strain evidence="1">1605</strain>
    </source>
</reference>
<protein>
    <submittedName>
        <fullName evidence="1">Uncharacterized protein</fullName>
    </submittedName>
</protein>
<accession>A0A5C0UDS1</accession>
<dbReference type="Proteomes" id="UP000325155">
    <property type="component" value="Chromosome"/>
</dbReference>
<organism evidence="1 2">
    <name type="scientific">Candidatus Cytomitobacter indipagum</name>
    <dbReference type="NCBI Taxonomy" id="2601575"/>
    <lineage>
        <taxon>Bacteria</taxon>
        <taxon>Pseudomonadati</taxon>
        <taxon>Pseudomonadota</taxon>
        <taxon>Alphaproteobacteria</taxon>
        <taxon>Holosporales</taxon>
        <taxon>Holosporaceae</taxon>
        <taxon>Candidatus Cytomitobacter</taxon>
    </lineage>
</organism>
<evidence type="ECO:0000313" key="1">
    <source>
        <dbReference type="EMBL" id="QEK38205.1"/>
    </source>
</evidence>
<proteinExistence type="predicted"/>
<dbReference type="KEGG" id="cip:FZC35_02400"/>
<name>A0A5C0UDS1_9PROT</name>
<dbReference type="EMBL" id="CP043315">
    <property type="protein sequence ID" value="QEK38205.1"/>
    <property type="molecule type" value="Genomic_DNA"/>
</dbReference>